<dbReference type="PANTHER" id="PTHR32089:SF112">
    <property type="entry name" value="LYSOZYME-LIKE PROTEIN-RELATED"/>
    <property type="match status" value="1"/>
</dbReference>
<protein>
    <submittedName>
        <fullName evidence="6">Methyl-accepting chemotaxis protein</fullName>
    </submittedName>
</protein>
<dbReference type="SUPFAM" id="SSF58104">
    <property type="entry name" value="Methyl-accepting chemotaxis protein (MCP) signaling domain"/>
    <property type="match status" value="1"/>
</dbReference>
<reference evidence="7" key="1">
    <citation type="submission" date="2016-10" db="EMBL/GenBank/DDBJ databases">
        <authorList>
            <person name="Varghese N."/>
            <person name="Submissions S."/>
        </authorList>
    </citation>
    <scope>NUCLEOTIDE SEQUENCE [LARGE SCALE GENOMIC DNA]</scope>
    <source>
        <strain evidence="7">DSM 6150</strain>
    </source>
</reference>
<keyword evidence="4" id="KW-0472">Membrane</keyword>
<evidence type="ECO:0000313" key="6">
    <source>
        <dbReference type="EMBL" id="SFN25307.1"/>
    </source>
</evidence>
<keyword evidence="1 2" id="KW-0807">Transducer</keyword>
<evidence type="ECO:0000256" key="1">
    <source>
        <dbReference type="ARBA" id="ARBA00023224"/>
    </source>
</evidence>
<gene>
    <name evidence="6" type="ORF">SAMN05660284_01033</name>
</gene>
<dbReference type="PANTHER" id="PTHR32089">
    <property type="entry name" value="METHYL-ACCEPTING CHEMOTAXIS PROTEIN MCPB"/>
    <property type="match status" value="1"/>
</dbReference>
<dbReference type="SMART" id="SM00283">
    <property type="entry name" value="MA"/>
    <property type="match status" value="1"/>
</dbReference>
<feature type="transmembrane region" description="Helical" evidence="4">
    <location>
        <begin position="12"/>
        <end position="30"/>
    </location>
</feature>
<dbReference type="EMBL" id="FOVE01000005">
    <property type="protein sequence ID" value="SFN25307.1"/>
    <property type="molecule type" value="Genomic_DNA"/>
</dbReference>
<evidence type="ECO:0000256" key="4">
    <source>
        <dbReference type="SAM" id="Phobius"/>
    </source>
</evidence>
<feature type="compositionally biased region" description="Polar residues" evidence="3">
    <location>
        <begin position="399"/>
        <end position="413"/>
    </location>
</feature>
<dbReference type="Pfam" id="PF00015">
    <property type="entry name" value="MCPsignal"/>
    <property type="match status" value="1"/>
</dbReference>
<evidence type="ECO:0000313" key="7">
    <source>
        <dbReference type="Proteomes" id="UP000242869"/>
    </source>
</evidence>
<accession>A0A1I4XHF9</accession>
<name>A0A1I4XHF9_9NEIS</name>
<keyword evidence="4" id="KW-1133">Transmembrane helix</keyword>
<sequence length="413" mass="46073">MIPRADLHKHLLFTTVGASAICGLIASLHWMLPQDVGMPGTLLGWGMLWVSLFVAGKVLGVCVRRFELWVPEKHVHAANHKDSCEEIVRVVIDDLRRISELRKLLQGHLLQINSDGETEATALIENLKRMDEQNQHLAEDFKGVSATVHEMMKDWDNQQDGNQRTLGRFWKYAASRHEINEKQLTSVQQVTEEARQLNNLTGLIRAIAKETNMLALNAAIEAARAGEAGRGFAVVADEVRKLSEQSAKAAQEIETGITRVATSIETQLGNSIDQERAAQEQDTLTKLVNQMVQMDTSRSDLISQLNNVVSKMETHQDTQSSQIITLLSSIQFQDVIRQQVELVDSGLEELNQHLQELANLLADPASLLSERQALSDRIDKLLKHYVMDSQRKVHGEVSGKTTATNSAPSIELF</sequence>
<evidence type="ECO:0000259" key="5">
    <source>
        <dbReference type="PROSITE" id="PS50111"/>
    </source>
</evidence>
<dbReference type="InterPro" id="IPR004089">
    <property type="entry name" value="MCPsignal_dom"/>
</dbReference>
<feature type="transmembrane region" description="Helical" evidence="4">
    <location>
        <begin position="42"/>
        <end position="63"/>
    </location>
</feature>
<evidence type="ECO:0000256" key="3">
    <source>
        <dbReference type="SAM" id="MobiDB-lite"/>
    </source>
</evidence>
<dbReference type="Proteomes" id="UP000242869">
    <property type="component" value="Unassembled WGS sequence"/>
</dbReference>
<dbReference type="GO" id="GO:0016020">
    <property type="term" value="C:membrane"/>
    <property type="evidence" value="ECO:0007669"/>
    <property type="project" value="InterPro"/>
</dbReference>
<dbReference type="STRING" id="83765.SAMN05660284_01033"/>
<keyword evidence="7" id="KW-1185">Reference proteome</keyword>
<organism evidence="6 7">
    <name type="scientific">Formivibrio citricus</name>
    <dbReference type="NCBI Taxonomy" id="83765"/>
    <lineage>
        <taxon>Bacteria</taxon>
        <taxon>Pseudomonadati</taxon>
        <taxon>Pseudomonadota</taxon>
        <taxon>Betaproteobacteria</taxon>
        <taxon>Neisseriales</taxon>
        <taxon>Chitinibacteraceae</taxon>
        <taxon>Formivibrio</taxon>
    </lineage>
</organism>
<feature type="region of interest" description="Disordered" evidence="3">
    <location>
        <begin position="393"/>
        <end position="413"/>
    </location>
</feature>
<keyword evidence="4" id="KW-0812">Transmembrane</keyword>
<dbReference type="AlphaFoldDB" id="A0A1I4XHF9"/>
<dbReference type="GO" id="GO:0007165">
    <property type="term" value="P:signal transduction"/>
    <property type="evidence" value="ECO:0007669"/>
    <property type="project" value="UniProtKB-KW"/>
</dbReference>
<evidence type="ECO:0000256" key="2">
    <source>
        <dbReference type="PROSITE-ProRule" id="PRU00284"/>
    </source>
</evidence>
<dbReference type="Gene3D" id="1.10.287.950">
    <property type="entry name" value="Methyl-accepting chemotaxis protein"/>
    <property type="match status" value="1"/>
</dbReference>
<dbReference type="PROSITE" id="PS50111">
    <property type="entry name" value="CHEMOTAXIS_TRANSDUC_2"/>
    <property type="match status" value="1"/>
</dbReference>
<dbReference type="OrthoDB" id="9816265at2"/>
<proteinExistence type="predicted"/>
<feature type="domain" description="Methyl-accepting transducer" evidence="5">
    <location>
        <begin position="94"/>
        <end position="331"/>
    </location>
</feature>